<sequence>MSSAQDGHGSKSSKPPKEVQRLILCFDGTGNTFSGSNADTNVVKLLSMLDRTYPKQYHYYQAGIGTYDVNETSVNKSWLGEMRSSISQTIDQGFATTFDAHVMAGYRFLMRYYTSGAKIYIFGFSRGAYTAKFLARMIHTVGLLCKGNEEMVPFAFLLYQRYLSGQLKDRTVEQKEQLKNATTLEQLMKAVPVDQLKEAMTVKQLKEAIPDDQLKAATTADQLMSAISVDQLKEAMTVDQLKAAMPVDQLKAATTMTVDQLKASISIDQLKASIPVDQLIAANPADQPTSTSLGKKLNKVLLPLKHLKAAMTAEDPVELIDVRTLEEVREERLQDESQPLLNGDNSTTSGGPNEAFDELKAFSHTFCREEKGKDGKGENIKVFFLGIWDCVSSVAVLERKAPIPIEVVGTAHYVRHAVAVDERRVKFKAALLAQDIRDTKNDDSEDIKEVWFPGCHGDVGGGWPAGGGGDKAAATTENKMLWQRSASWKHQIKRLWKSWKPKGPSPDVGADDLQMSDVPLAWMIHELELVDQQNPLTAVKWNPNVKRFKERFEAWFNEEKRFAIGGFVHDSLSFGRGTSFFKVLLWRFMEYLPIICRWELRWTEIKPLWENVRFPLNKGRPRDMPHDAVLHESLIRRLREDPLYRPDNCNGRGTLCCLQRNDTLVQFTSTDDRAADGKHQTYKFVHVARINERRRKAVRSWVQWARDVFTWKLQLTTACAIAVIGFCLVRLH</sequence>
<evidence type="ECO:0000259" key="2">
    <source>
        <dbReference type="Pfam" id="PF09994"/>
    </source>
</evidence>
<reference evidence="3 4" key="1">
    <citation type="submission" date="2016-07" db="EMBL/GenBank/DDBJ databases">
        <title>Comparative genomics of the entomopathogenic fungus Beauveria bassiana.</title>
        <authorList>
            <person name="Valero Jimenez C.A."/>
            <person name="Zwaan B.J."/>
            <person name="Van Kan J.A."/>
            <person name="Takken W."/>
            <person name="Debets A.J."/>
            <person name="Schoustra S.E."/>
            <person name="Koenraadt C.J."/>
        </authorList>
    </citation>
    <scope>NUCLEOTIDE SEQUENCE [LARGE SCALE GENOMIC DNA]</scope>
    <source>
        <strain evidence="3 4">ARSEF 8028</strain>
    </source>
</reference>
<gene>
    <name evidence="3" type="ORF">BB8028_0001g10160</name>
</gene>
<evidence type="ECO:0000313" key="3">
    <source>
        <dbReference type="EMBL" id="PQK08945.1"/>
    </source>
</evidence>
<accession>A0A2S7XYG2</accession>
<feature type="domain" description="T6SS Phospholipase effector Tle1-like catalytic" evidence="2">
    <location>
        <begin position="366"/>
        <end position="526"/>
    </location>
</feature>
<feature type="region of interest" description="Disordered" evidence="1">
    <location>
        <begin position="331"/>
        <end position="354"/>
    </location>
</feature>
<comment type="caution">
    <text evidence="3">The sequence shown here is derived from an EMBL/GenBank/DDBJ whole genome shotgun (WGS) entry which is preliminary data.</text>
</comment>
<feature type="compositionally biased region" description="Polar residues" evidence="1">
    <location>
        <begin position="336"/>
        <end position="351"/>
    </location>
</feature>
<protein>
    <recommendedName>
        <fullName evidence="2">T6SS Phospholipase effector Tle1-like catalytic domain-containing protein</fullName>
    </recommendedName>
</protein>
<dbReference type="Proteomes" id="UP000237441">
    <property type="component" value="Unassembled WGS sequence"/>
</dbReference>
<dbReference type="OrthoDB" id="3162439at2759"/>
<name>A0A2S7XYG2_BEABA</name>
<dbReference type="AlphaFoldDB" id="A0A2S7XYG2"/>
<evidence type="ECO:0000256" key="1">
    <source>
        <dbReference type="SAM" id="MobiDB-lite"/>
    </source>
</evidence>
<feature type="domain" description="T6SS Phospholipase effector Tle1-like catalytic" evidence="2">
    <location>
        <begin position="21"/>
        <end position="186"/>
    </location>
</feature>
<dbReference type="InterPro" id="IPR018712">
    <property type="entry name" value="Tle1-like_cat"/>
</dbReference>
<dbReference type="PANTHER" id="PTHR33840">
    <property type="match status" value="1"/>
</dbReference>
<dbReference type="PANTHER" id="PTHR33840:SF2">
    <property type="entry name" value="TLE1 PHOSPHOLIPASE DOMAIN-CONTAINING PROTEIN"/>
    <property type="match status" value="1"/>
</dbReference>
<dbReference type="EMBL" id="JRHA01000001">
    <property type="protein sequence ID" value="PQK08945.1"/>
    <property type="molecule type" value="Genomic_DNA"/>
</dbReference>
<organism evidence="3 4">
    <name type="scientific">Beauveria bassiana</name>
    <name type="common">White muscardine disease fungus</name>
    <name type="synonym">Tritirachium shiotae</name>
    <dbReference type="NCBI Taxonomy" id="176275"/>
    <lineage>
        <taxon>Eukaryota</taxon>
        <taxon>Fungi</taxon>
        <taxon>Dikarya</taxon>
        <taxon>Ascomycota</taxon>
        <taxon>Pezizomycotina</taxon>
        <taxon>Sordariomycetes</taxon>
        <taxon>Hypocreomycetidae</taxon>
        <taxon>Hypocreales</taxon>
        <taxon>Cordycipitaceae</taxon>
        <taxon>Beauveria</taxon>
    </lineage>
</organism>
<dbReference type="Pfam" id="PF09994">
    <property type="entry name" value="T6SS_Tle1-like_cat"/>
    <property type="match status" value="2"/>
</dbReference>
<evidence type="ECO:0000313" key="4">
    <source>
        <dbReference type="Proteomes" id="UP000237441"/>
    </source>
</evidence>
<proteinExistence type="predicted"/>